<dbReference type="SUPFAM" id="SSF54373">
    <property type="entry name" value="FAD-linked reductases, C-terminal domain"/>
    <property type="match status" value="1"/>
</dbReference>
<dbReference type="PANTHER" id="PTHR43563:SF1">
    <property type="entry name" value="AMINE OXIDASE [FLAVIN-CONTAINING] B"/>
    <property type="match status" value="1"/>
</dbReference>
<dbReference type="InterPro" id="IPR001613">
    <property type="entry name" value="Flavin_amine_oxidase"/>
</dbReference>
<dbReference type="InterPro" id="IPR006311">
    <property type="entry name" value="TAT_signal"/>
</dbReference>
<dbReference type="Pfam" id="PF01593">
    <property type="entry name" value="Amino_oxidase"/>
    <property type="match status" value="1"/>
</dbReference>
<dbReference type="Proteomes" id="UP000001175">
    <property type="component" value="Chromosome"/>
</dbReference>
<evidence type="ECO:0000256" key="6">
    <source>
        <dbReference type="SAM" id="SignalP"/>
    </source>
</evidence>
<dbReference type="eggNOG" id="COG1231">
    <property type="taxonomic scope" value="Bacteria"/>
</dbReference>
<dbReference type="KEGG" id="syc:syc1144_c"/>
<dbReference type="InterPro" id="IPR050703">
    <property type="entry name" value="Flavin_MAO"/>
</dbReference>
<evidence type="ECO:0000313" key="8">
    <source>
        <dbReference type="EMBL" id="BAD79334.1"/>
    </source>
</evidence>
<feature type="domain" description="Amine oxidase" evidence="7">
    <location>
        <begin position="46"/>
        <end position="480"/>
    </location>
</feature>
<evidence type="ECO:0000313" key="9">
    <source>
        <dbReference type="Proteomes" id="UP000001175"/>
    </source>
</evidence>
<evidence type="ECO:0000256" key="1">
    <source>
        <dbReference type="ARBA" id="ARBA00001974"/>
    </source>
</evidence>
<evidence type="ECO:0000259" key="7">
    <source>
        <dbReference type="Pfam" id="PF01593"/>
    </source>
</evidence>
<comment type="similarity">
    <text evidence="2">Belongs to the flavin monoamine oxidase family.</text>
</comment>
<feature type="binding site" evidence="5">
    <location>
        <position position="267"/>
    </location>
    <ligand>
        <name>FAD</name>
        <dbReference type="ChEBI" id="CHEBI:57692"/>
    </ligand>
</feature>
<organism evidence="8 9">
    <name type="scientific">Synechococcus sp. (strain ATCC 27144 / PCC 6301 / SAUG 1402/1)</name>
    <name type="common">Anacystis nidulans</name>
    <dbReference type="NCBI Taxonomy" id="269084"/>
    <lineage>
        <taxon>Bacteria</taxon>
        <taxon>Bacillati</taxon>
        <taxon>Cyanobacteriota</taxon>
        <taxon>Cyanophyceae</taxon>
        <taxon>Synechococcales</taxon>
        <taxon>Synechococcaceae</taxon>
        <taxon>Synechococcus</taxon>
    </lineage>
</organism>
<keyword evidence="3" id="KW-0560">Oxidoreductase</keyword>
<protein>
    <submittedName>
        <fullName evidence="8">Putative flavin-containing monoamine oxidase</fullName>
    </submittedName>
</protein>
<evidence type="ECO:0000256" key="3">
    <source>
        <dbReference type="ARBA" id="ARBA00023002"/>
    </source>
</evidence>
<evidence type="ECO:0000256" key="5">
    <source>
        <dbReference type="PIRSR" id="PIRSR601613-1"/>
    </source>
</evidence>
<dbReference type="PROSITE" id="PS51318">
    <property type="entry name" value="TAT"/>
    <property type="match status" value="1"/>
</dbReference>
<sequence>MKVSRRALLGGAAAVASASVLTRSPRAQAQSKSTRADVVVVGAGYAGLAAAWQLHKAGLKVVVLEARDRVGGRVWSIDLKGGGWLDLGGQWLGATQDRFAALIQEMGCQTYPTPNFGDTLYRGVTSSGYYRVKADGSNWESVPGSDLIDEADEKLSAMVDQIDPKAPWQHPQAAIWDGLTFGQWLDQNVPDANARRFLIASVSYACASPQEISMLQLLFIIRACGGLAMLDGFEGAAQQDRIIGGAQVVAKRLAERLGSRIQFNQPVRKIRWSDRGVTVFTDQQAIAAQSVVIAVPPTLAGSIEYEPSLPTDRAQITQRWPQGCVIKVGMVFEEPFWRKDGLSGASIDYGSLVGETADSSTPPEYSKQGILTGFVYAETARQVLRLSASDRRQQLLASLQGRFGDRILKPVFYQEMNWAMQPWTKGCYAGYLAPGATYLFKSAVRDPIGPLHWAGTETASQWPTFIDGAIRSGERAAQAIFSQR</sequence>
<feature type="signal peptide" evidence="6">
    <location>
        <begin position="1"/>
        <end position="29"/>
    </location>
</feature>
<dbReference type="PANTHER" id="PTHR43563">
    <property type="entry name" value="AMINE OXIDASE"/>
    <property type="match status" value="1"/>
</dbReference>
<dbReference type="Gene3D" id="3.50.50.60">
    <property type="entry name" value="FAD/NAD(P)-binding domain"/>
    <property type="match status" value="1"/>
</dbReference>
<dbReference type="AlphaFoldDB" id="A0A0H3K293"/>
<dbReference type="SUPFAM" id="SSF51905">
    <property type="entry name" value="FAD/NAD(P)-binding domain"/>
    <property type="match status" value="1"/>
</dbReference>
<gene>
    <name evidence="8" type="ordered locus">syc1144_c</name>
</gene>
<feature type="chain" id="PRO_5002613257" evidence="6">
    <location>
        <begin position="30"/>
        <end position="484"/>
    </location>
</feature>
<dbReference type="EMBL" id="AP008231">
    <property type="protein sequence ID" value="BAD79334.1"/>
    <property type="molecule type" value="Genomic_DNA"/>
</dbReference>
<evidence type="ECO:0000256" key="4">
    <source>
        <dbReference type="ARBA" id="ARBA00023136"/>
    </source>
</evidence>
<accession>A0A0H3K293</accession>
<dbReference type="RefSeq" id="WP_011243456.1">
    <property type="nucleotide sequence ID" value="NC_006576.1"/>
</dbReference>
<dbReference type="InterPro" id="IPR002937">
    <property type="entry name" value="Amino_oxidase"/>
</dbReference>
<evidence type="ECO:0000256" key="2">
    <source>
        <dbReference type="ARBA" id="ARBA00005995"/>
    </source>
</evidence>
<dbReference type="GO" id="GO:0016491">
    <property type="term" value="F:oxidoreductase activity"/>
    <property type="evidence" value="ECO:0007669"/>
    <property type="project" value="UniProtKB-KW"/>
</dbReference>
<feature type="binding site" evidence="5">
    <location>
        <begin position="65"/>
        <end position="66"/>
    </location>
    <ligand>
        <name>FAD</name>
        <dbReference type="ChEBI" id="CHEBI:57692"/>
    </ligand>
</feature>
<reference evidence="8 9" key="1">
    <citation type="journal article" date="2007" name="Photosyn. Res.">
        <title>Complete nucleotide sequence of the freshwater unicellular cyanobacterium Synechococcus elongatus PCC 6301 chromosome: gene content and organization.</title>
        <authorList>
            <person name="Sugita C."/>
            <person name="Ogata K."/>
            <person name="Shikata M."/>
            <person name="Jikuya H."/>
            <person name="Takano J."/>
            <person name="Furumichi M."/>
            <person name="Kanehisa M."/>
            <person name="Omata T."/>
            <person name="Sugiura M."/>
            <person name="Sugita M."/>
        </authorList>
    </citation>
    <scope>NUCLEOTIDE SEQUENCE [LARGE SCALE GENOMIC DNA]</scope>
    <source>
        <strain evidence="9">ATCC 27144 / PCC 6301 / SAUG 1402/1</strain>
    </source>
</reference>
<feature type="binding site" evidence="5">
    <location>
        <position position="374"/>
    </location>
    <ligand>
        <name>substrate</name>
    </ligand>
</feature>
<dbReference type="PRINTS" id="PR00757">
    <property type="entry name" value="AMINEOXDASEF"/>
</dbReference>
<keyword evidence="4" id="KW-0472">Membrane</keyword>
<feature type="binding site" evidence="5">
    <location>
        <position position="457"/>
    </location>
    <ligand>
        <name>FAD</name>
        <dbReference type="ChEBI" id="CHEBI:57692"/>
    </ligand>
</feature>
<comment type="cofactor">
    <cofactor evidence="1">
        <name>FAD</name>
        <dbReference type="ChEBI" id="CHEBI:57692"/>
    </cofactor>
</comment>
<name>A0A0H3K293_SYNP6</name>
<keyword evidence="6" id="KW-0732">Signal</keyword>
<dbReference type="InterPro" id="IPR036188">
    <property type="entry name" value="FAD/NAD-bd_sf"/>
</dbReference>
<proteinExistence type="inferred from homology"/>